<sequence>MNHDNKTVKKILIIKLAAIGDVMFASPLISNLKHNNPDARIDWLADSWTELVLKHMPQLDNVFFFDRPWLQKSKIKGYLAVFSLLRRLRREHYDLAIIPHRSDLAFRLAKNARIKKKVGFADGPNNNLDVAVSYDSSKHEIERNLDLLRAIGLKVEDRKMIFEVDKKVHEDTINNFLSNVYGKYVSISPGGGKNPGLDMPLKRWDADNYIELINGLSTLGNEAVLVGTDSDKEICDYVSKKTDAINLCSKTDLSQAAAIIKGSALYIGNDSGPLYIASAVGAPTLGLYGPTDPRLLAPLESTSDYAISKSQCSPCYHPQSTKQGDYSKCEYDKRCMKDLEVEPVLEKASKLLKNGQD</sequence>
<evidence type="ECO:0000313" key="3">
    <source>
        <dbReference type="EMBL" id="KKM89137.1"/>
    </source>
</evidence>
<dbReference type="CDD" id="cd03789">
    <property type="entry name" value="GT9_LPS_heptosyltransferase"/>
    <property type="match status" value="1"/>
</dbReference>
<dbReference type="InterPro" id="IPR002201">
    <property type="entry name" value="Glyco_trans_9"/>
</dbReference>
<dbReference type="PANTHER" id="PTHR30160:SF1">
    <property type="entry name" value="LIPOPOLYSACCHARIDE 1,2-N-ACETYLGLUCOSAMINETRANSFERASE-RELATED"/>
    <property type="match status" value="1"/>
</dbReference>
<evidence type="ECO:0000256" key="1">
    <source>
        <dbReference type="ARBA" id="ARBA00022676"/>
    </source>
</evidence>
<accession>A0A0F9P6S9</accession>
<dbReference type="Pfam" id="PF01075">
    <property type="entry name" value="Glyco_transf_9"/>
    <property type="match status" value="1"/>
</dbReference>
<dbReference type="GO" id="GO:0005829">
    <property type="term" value="C:cytosol"/>
    <property type="evidence" value="ECO:0007669"/>
    <property type="project" value="TreeGrafter"/>
</dbReference>
<protein>
    <recommendedName>
        <fullName evidence="4">Lipopolysaccharide heptosyltransferase II</fullName>
    </recommendedName>
</protein>
<dbReference type="EMBL" id="LAZR01006864">
    <property type="protein sequence ID" value="KKM89137.1"/>
    <property type="molecule type" value="Genomic_DNA"/>
</dbReference>
<evidence type="ECO:0008006" key="4">
    <source>
        <dbReference type="Google" id="ProtNLM"/>
    </source>
</evidence>
<comment type="caution">
    <text evidence="3">The sequence shown here is derived from an EMBL/GenBank/DDBJ whole genome shotgun (WGS) entry which is preliminary data.</text>
</comment>
<reference evidence="3" key="1">
    <citation type="journal article" date="2015" name="Nature">
        <title>Complex archaea that bridge the gap between prokaryotes and eukaryotes.</title>
        <authorList>
            <person name="Spang A."/>
            <person name="Saw J.H."/>
            <person name="Jorgensen S.L."/>
            <person name="Zaremba-Niedzwiedzka K."/>
            <person name="Martijn J."/>
            <person name="Lind A.E."/>
            <person name="van Eijk R."/>
            <person name="Schleper C."/>
            <person name="Guy L."/>
            <person name="Ettema T.J."/>
        </authorList>
    </citation>
    <scope>NUCLEOTIDE SEQUENCE</scope>
</reference>
<organism evidence="3">
    <name type="scientific">marine sediment metagenome</name>
    <dbReference type="NCBI Taxonomy" id="412755"/>
    <lineage>
        <taxon>unclassified sequences</taxon>
        <taxon>metagenomes</taxon>
        <taxon>ecological metagenomes</taxon>
    </lineage>
</organism>
<name>A0A0F9P6S9_9ZZZZ</name>
<evidence type="ECO:0000256" key="2">
    <source>
        <dbReference type="ARBA" id="ARBA00022679"/>
    </source>
</evidence>
<keyword evidence="2" id="KW-0808">Transferase</keyword>
<keyword evidence="1" id="KW-0328">Glycosyltransferase</keyword>
<gene>
    <name evidence="3" type="ORF">LCGC14_1251720</name>
</gene>
<dbReference type="InterPro" id="IPR051199">
    <property type="entry name" value="LPS_LOS_Heptosyltrfase"/>
</dbReference>
<dbReference type="GO" id="GO:0009244">
    <property type="term" value="P:lipopolysaccharide core region biosynthetic process"/>
    <property type="evidence" value="ECO:0007669"/>
    <property type="project" value="TreeGrafter"/>
</dbReference>
<dbReference type="AlphaFoldDB" id="A0A0F9P6S9"/>
<dbReference type="Gene3D" id="3.40.50.2000">
    <property type="entry name" value="Glycogen Phosphorylase B"/>
    <property type="match status" value="2"/>
</dbReference>
<dbReference type="PANTHER" id="PTHR30160">
    <property type="entry name" value="TETRAACYLDISACCHARIDE 4'-KINASE-RELATED"/>
    <property type="match status" value="1"/>
</dbReference>
<dbReference type="GO" id="GO:0008713">
    <property type="term" value="F:ADP-heptose-lipopolysaccharide heptosyltransferase activity"/>
    <property type="evidence" value="ECO:0007669"/>
    <property type="project" value="TreeGrafter"/>
</dbReference>
<dbReference type="SUPFAM" id="SSF53756">
    <property type="entry name" value="UDP-Glycosyltransferase/glycogen phosphorylase"/>
    <property type="match status" value="1"/>
</dbReference>
<proteinExistence type="predicted"/>